<dbReference type="RefSeq" id="WP_211423222.1">
    <property type="nucleotide sequence ID" value="NZ_CP072642.1"/>
</dbReference>
<dbReference type="SMART" id="SM00382">
    <property type="entry name" value="AAA"/>
    <property type="match status" value="1"/>
</dbReference>
<evidence type="ECO:0000313" key="7">
    <source>
        <dbReference type="EMBL" id="QUV94969.1"/>
    </source>
</evidence>
<proteinExistence type="predicted"/>
<feature type="domain" description="ABC transporter" evidence="6">
    <location>
        <begin position="2"/>
        <end position="243"/>
    </location>
</feature>
<dbReference type="CDD" id="cd03214">
    <property type="entry name" value="ABC_Iron-Siderophores_B12_Hemin"/>
    <property type="match status" value="1"/>
</dbReference>
<dbReference type="InterPro" id="IPR027417">
    <property type="entry name" value="P-loop_NTPase"/>
</dbReference>
<dbReference type="PANTHER" id="PTHR42794:SF1">
    <property type="entry name" value="HEMIN IMPORT ATP-BINDING PROTEIN HMUV"/>
    <property type="match status" value="1"/>
</dbReference>
<dbReference type="Pfam" id="PF00005">
    <property type="entry name" value="ABC_tran"/>
    <property type="match status" value="1"/>
</dbReference>
<evidence type="ECO:0000256" key="2">
    <source>
        <dbReference type="ARBA" id="ARBA00022741"/>
    </source>
</evidence>
<evidence type="ECO:0000256" key="5">
    <source>
        <dbReference type="ARBA" id="ARBA00037066"/>
    </source>
</evidence>
<dbReference type="Gene3D" id="3.40.50.300">
    <property type="entry name" value="P-loop containing nucleotide triphosphate hydrolases"/>
    <property type="match status" value="1"/>
</dbReference>
<keyword evidence="3 7" id="KW-0067">ATP-binding</keyword>
<dbReference type="InterPro" id="IPR003593">
    <property type="entry name" value="AAA+_ATPase"/>
</dbReference>
<dbReference type="InterPro" id="IPR003439">
    <property type="entry name" value="ABC_transporter-like_ATP-bd"/>
</dbReference>
<comment type="function">
    <text evidence="5">Part of the ABC transporter complex HmuTUV involved in hemin import. Responsible for energy coupling to the transport system.</text>
</comment>
<accession>A0ABX8B205</accession>
<keyword evidence="8" id="KW-1185">Reference proteome</keyword>
<dbReference type="NCBIfam" id="NF010068">
    <property type="entry name" value="PRK13548.1"/>
    <property type="match status" value="1"/>
</dbReference>
<sequence>MLEARQVGVVLGGKVLLDNISLTLLPGQVTALLGPNGAGKSTLLKVLTGDVTPTYGAVYLDGRPLEGWSLVERARRRAVVPQESSLAFPFTAFEVVLLGRAPHVALRETPQDVAIAQQAMAQTRVDHLAARAYPSLSGGERQRVQFSRALAQIWEALPGGSARWLLLDEPTSSLDLAHQYEAMAVARQLAQEGVGVVVVVHDLNLAAYVADDIVLLDRGRITAEGRPEDVLTAERIRAVFGLDVVVTPHPHHGRPCVVPLPPSRPGSEGRRERPMSSPILRFRLVSR</sequence>
<dbReference type="PROSITE" id="PS00211">
    <property type="entry name" value="ABC_TRANSPORTER_1"/>
    <property type="match status" value="1"/>
</dbReference>
<evidence type="ECO:0000256" key="4">
    <source>
        <dbReference type="ARBA" id="ARBA00022967"/>
    </source>
</evidence>
<organism evidence="7 8">
    <name type="scientific">Chloracidobacterium sp. N</name>
    <dbReference type="NCBI Taxonomy" id="2821540"/>
    <lineage>
        <taxon>Bacteria</taxon>
        <taxon>Pseudomonadati</taxon>
        <taxon>Acidobacteriota</taxon>
        <taxon>Terriglobia</taxon>
        <taxon>Terriglobales</taxon>
        <taxon>Acidobacteriaceae</taxon>
        <taxon>Chloracidobacterium</taxon>
        <taxon>Chloracidobacterium aggregatum</taxon>
    </lineage>
</organism>
<gene>
    <name evidence="7" type="ORF">J8C05_06520</name>
</gene>
<dbReference type="Proteomes" id="UP000677668">
    <property type="component" value="Chromosome 1"/>
</dbReference>
<keyword evidence="4" id="KW-1278">Translocase</keyword>
<evidence type="ECO:0000256" key="1">
    <source>
        <dbReference type="ARBA" id="ARBA00022448"/>
    </source>
</evidence>
<protein>
    <submittedName>
        <fullName evidence="7">Heme ABC transporter ATP-binding protein</fullName>
    </submittedName>
</protein>
<keyword evidence="1" id="KW-0813">Transport</keyword>
<dbReference type="PROSITE" id="PS50893">
    <property type="entry name" value="ABC_TRANSPORTER_2"/>
    <property type="match status" value="1"/>
</dbReference>
<evidence type="ECO:0000256" key="3">
    <source>
        <dbReference type="ARBA" id="ARBA00022840"/>
    </source>
</evidence>
<keyword evidence="2" id="KW-0547">Nucleotide-binding</keyword>
<dbReference type="GO" id="GO:0005524">
    <property type="term" value="F:ATP binding"/>
    <property type="evidence" value="ECO:0007669"/>
    <property type="project" value="UniProtKB-KW"/>
</dbReference>
<dbReference type="EMBL" id="CP072642">
    <property type="protein sequence ID" value="QUV94969.1"/>
    <property type="molecule type" value="Genomic_DNA"/>
</dbReference>
<name>A0ABX8B205_9BACT</name>
<dbReference type="PANTHER" id="PTHR42794">
    <property type="entry name" value="HEMIN IMPORT ATP-BINDING PROTEIN HMUV"/>
    <property type="match status" value="1"/>
</dbReference>
<evidence type="ECO:0000259" key="6">
    <source>
        <dbReference type="PROSITE" id="PS50893"/>
    </source>
</evidence>
<dbReference type="InterPro" id="IPR017871">
    <property type="entry name" value="ABC_transporter-like_CS"/>
</dbReference>
<evidence type="ECO:0000313" key="8">
    <source>
        <dbReference type="Proteomes" id="UP000677668"/>
    </source>
</evidence>
<dbReference type="SUPFAM" id="SSF52540">
    <property type="entry name" value="P-loop containing nucleoside triphosphate hydrolases"/>
    <property type="match status" value="1"/>
</dbReference>
<reference evidence="7 8" key="1">
    <citation type="submission" date="2021-03" db="EMBL/GenBank/DDBJ databases">
        <title>Genomic and phenotypic characterization of Chloracidobacterium isolates provides evidence for multiple species.</title>
        <authorList>
            <person name="Saini M.K."/>
            <person name="Costas A.M.G."/>
            <person name="Tank M."/>
            <person name="Bryant D.A."/>
        </authorList>
    </citation>
    <scope>NUCLEOTIDE SEQUENCE [LARGE SCALE GENOMIC DNA]</scope>
    <source>
        <strain evidence="7 8">N</strain>
    </source>
</reference>